<dbReference type="GO" id="GO:0005737">
    <property type="term" value="C:cytoplasm"/>
    <property type="evidence" value="ECO:0007669"/>
    <property type="project" value="TreeGrafter"/>
</dbReference>
<dbReference type="Proteomes" id="UP000800093">
    <property type="component" value="Unassembled WGS sequence"/>
</dbReference>
<dbReference type="GO" id="GO:0016787">
    <property type="term" value="F:hydrolase activity"/>
    <property type="evidence" value="ECO:0007669"/>
    <property type="project" value="UniProtKB-KW"/>
</dbReference>
<dbReference type="Pfam" id="PF03959">
    <property type="entry name" value="FSH1"/>
    <property type="match status" value="1"/>
</dbReference>
<evidence type="ECO:0000259" key="3">
    <source>
        <dbReference type="Pfam" id="PF03959"/>
    </source>
</evidence>
<evidence type="ECO:0000313" key="4">
    <source>
        <dbReference type="EMBL" id="KAF2264872.1"/>
    </source>
</evidence>
<dbReference type="GO" id="GO:0005634">
    <property type="term" value="C:nucleus"/>
    <property type="evidence" value="ECO:0007669"/>
    <property type="project" value="TreeGrafter"/>
</dbReference>
<proteinExistence type="inferred from homology"/>
<comment type="caution">
    <text evidence="4">The sequence shown here is derived from an EMBL/GenBank/DDBJ whole genome shotgun (WGS) entry which is preliminary data.</text>
</comment>
<dbReference type="AlphaFoldDB" id="A0A9P4KBT5"/>
<dbReference type="GO" id="GO:0044550">
    <property type="term" value="P:secondary metabolite biosynthetic process"/>
    <property type="evidence" value="ECO:0007669"/>
    <property type="project" value="TreeGrafter"/>
</dbReference>
<dbReference type="EMBL" id="ML986612">
    <property type="protein sequence ID" value="KAF2264872.1"/>
    <property type="molecule type" value="Genomic_DNA"/>
</dbReference>
<dbReference type="OrthoDB" id="414698at2759"/>
<comment type="similarity">
    <text evidence="1">Belongs to the LovG family.</text>
</comment>
<dbReference type="InterPro" id="IPR050593">
    <property type="entry name" value="LovG"/>
</dbReference>
<dbReference type="PANTHER" id="PTHR48070">
    <property type="entry name" value="ESTERASE OVCA2"/>
    <property type="match status" value="1"/>
</dbReference>
<accession>A0A9P4KBT5</accession>
<sequence length="254" mass="27923">MAPAKPTILTFHGFGSNATVHTVQLARLSRLLRPTFEIVTLEAPFPSVAGPGVLPFFEGCGPYKRWSLPSEKLSIDSMKRGEASSVMPQEVESLIRNTVTEVFNEGGKVVGLIGFSQGTRVVAGLLKACEIRKEIGGEAEGWMDFGFALSVCGSYPPPLIPLSAVKLLSSASLSDEEKKALREGKIQIPTLHLQGKQDEWEWAGKLLIDGVYEAGEDKSKVLELEMGHHYPTLPEDTERVKDWIFDAWQRSQGR</sequence>
<protein>
    <submittedName>
        <fullName evidence="4">Citrinin biosynthesis oxidoreductase-like protein CtnB</fullName>
    </submittedName>
</protein>
<reference evidence="5" key="1">
    <citation type="journal article" date="2020" name="Stud. Mycol.">
        <title>101 Dothideomycetes genomes: A test case for predicting lifestyles and emergence of pathogens.</title>
        <authorList>
            <person name="Haridas S."/>
            <person name="Albert R."/>
            <person name="Binder M."/>
            <person name="Bloem J."/>
            <person name="LaButti K."/>
            <person name="Salamov A."/>
            <person name="Andreopoulos B."/>
            <person name="Baker S."/>
            <person name="Barry K."/>
            <person name="Bills G."/>
            <person name="Bluhm B."/>
            <person name="Cannon C."/>
            <person name="Castanera R."/>
            <person name="Culley D."/>
            <person name="Daum C."/>
            <person name="Ezra D."/>
            <person name="Gonzalez J."/>
            <person name="Henrissat B."/>
            <person name="Kuo A."/>
            <person name="Liang C."/>
            <person name="Lipzen A."/>
            <person name="Lutzoni F."/>
            <person name="Magnuson J."/>
            <person name="Mondo S."/>
            <person name="Nolan M."/>
            <person name="Ohm R."/>
            <person name="Pangilinan J."/>
            <person name="Park H.-J."/>
            <person name="Ramirez L."/>
            <person name="Alfaro M."/>
            <person name="Sun H."/>
            <person name="Tritt A."/>
            <person name="Yoshinaga Y."/>
            <person name="Zwiers L.-H."/>
            <person name="Turgeon B."/>
            <person name="Goodwin S."/>
            <person name="Spatafora J."/>
            <person name="Crous P."/>
            <person name="Grigoriev I."/>
        </authorList>
    </citation>
    <scope>NUCLEOTIDE SEQUENCE [LARGE SCALE GENOMIC DNA]</scope>
    <source>
        <strain evidence="5">CBS 304.66</strain>
    </source>
</reference>
<feature type="domain" description="Serine hydrolase" evidence="3">
    <location>
        <begin position="4"/>
        <end position="237"/>
    </location>
</feature>
<name>A0A9P4KBT5_9PLEO</name>
<keyword evidence="2" id="KW-0378">Hydrolase</keyword>
<gene>
    <name evidence="4" type="ORF">CC78DRAFT_532741</name>
</gene>
<dbReference type="SUPFAM" id="SSF53474">
    <property type="entry name" value="alpha/beta-Hydrolases"/>
    <property type="match status" value="1"/>
</dbReference>
<dbReference type="PANTHER" id="PTHR48070:SF3">
    <property type="entry name" value="ESTERASE DBAE-RELATED"/>
    <property type="match status" value="1"/>
</dbReference>
<keyword evidence="5" id="KW-1185">Reference proteome</keyword>
<evidence type="ECO:0000313" key="5">
    <source>
        <dbReference type="Proteomes" id="UP000800093"/>
    </source>
</evidence>
<dbReference type="InterPro" id="IPR005645">
    <property type="entry name" value="FSH-like_dom"/>
</dbReference>
<dbReference type="Gene3D" id="3.40.50.1820">
    <property type="entry name" value="alpha/beta hydrolase"/>
    <property type="match status" value="1"/>
</dbReference>
<organism evidence="4 5">
    <name type="scientific">Lojkania enalia</name>
    <dbReference type="NCBI Taxonomy" id="147567"/>
    <lineage>
        <taxon>Eukaryota</taxon>
        <taxon>Fungi</taxon>
        <taxon>Dikarya</taxon>
        <taxon>Ascomycota</taxon>
        <taxon>Pezizomycotina</taxon>
        <taxon>Dothideomycetes</taxon>
        <taxon>Pleosporomycetidae</taxon>
        <taxon>Pleosporales</taxon>
        <taxon>Pleosporales incertae sedis</taxon>
        <taxon>Lojkania</taxon>
    </lineage>
</organism>
<dbReference type="InterPro" id="IPR029058">
    <property type="entry name" value="AB_hydrolase_fold"/>
</dbReference>
<evidence type="ECO:0000256" key="1">
    <source>
        <dbReference type="ARBA" id="ARBA00005863"/>
    </source>
</evidence>
<evidence type="ECO:0000256" key="2">
    <source>
        <dbReference type="ARBA" id="ARBA00022801"/>
    </source>
</evidence>